<dbReference type="SMART" id="SM00256">
    <property type="entry name" value="FBOX"/>
    <property type="match status" value="1"/>
</dbReference>
<dbReference type="InterPro" id="IPR036047">
    <property type="entry name" value="F-box-like_dom_sf"/>
</dbReference>
<feature type="domain" description="F-box" evidence="1">
    <location>
        <begin position="20"/>
        <end position="60"/>
    </location>
</feature>
<proteinExistence type="predicted"/>
<dbReference type="SUPFAM" id="SSF81383">
    <property type="entry name" value="F-box domain"/>
    <property type="match status" value="1"/>
</dbReference>
<dbReference type="InterPro" id="IPR001810">
    <property type="entry name" value="F-box_dom"/>
</dbReference>
<dbReference type="EMBL" id="CM029051">
    <property type="protein sequence ID" value="KAG2563633.1"/>
    <property type="molecule type" value="Genomic_DNA"/>
</dbReference>
<dbReference type="Gene3D" id="1.20.1280.50">
    <property type="match status" value="1"/>
</dbReference>
<sequence length="304" mass="34240">MGAWLCKASPASSPLGWPSLPPELADLVLHRLPSLADRVRFAFVCRHWRHAMKQYSLPSLPRPLPWLNFRDGHFRSLPDGELHSFRFRKPTDTLCVGCFDNWLLFEELGGKPRLRYYLKNPLRRATWRLPCYCREPVHLNPDGSHGRRSSSRSTDLRIRKVIICSRDLVVAKVNYQHGPCAIVCCRPGTSSSWSTGLCNDLWYQDMAFYGGKIYTITIEGDLFAHEVSTGGTDDTEEGPIVSGMERVIQATQPNCATRCYLVISGTGKLLMVRRIVVPKESTTTTTEQAFVPGHLSRQPLGPGQ</sequence>
<protein>
    <recommendedName>
        <fullName evidence="1">F-box domain-containing protein</fullName>
    </recommendedName>
</protein>
<dbReference type="Proteomes" id="UP000823388">
    <property type="component" value="Chromosome 8K"/>
</dbReference>
<gene>
    <name evidence="2" type="ORF">PVAP13_8KG278500</name>
</gene>
<accession>A0A8T0PNT7</accession>
<name>A0A8T0PNT7_PANVG</name>
<reference evidence="2" key="1">
    <citation type="submission" date="2020-05" db="EMBL/GenBank/DDBJ databases">
        <title>WGS assembly of Panicum virgatum.</title>
        <authorList>
            <person name="Lovell J.T."/>
            <person name="Jenkins J."/>
            <person name="Shu S."/>
            <person name="Juenger T.E."/>
            <person name="Schmutz J."/>
        </authorList>
    </citation>
    <scope>NUCLEOTIDE SEQUENCE</scope>
    <source>
        <strain evidence="2">AP13</strain>
    </source>
</reference>
<dbReference type="PANTHER" id="PTHR33110">
    <property type="entry name" value="F-BOX/KELCH-REPEAT PROTEIN-RELATED"/>
    <property type="match status" value="1"/>
</dbReference>
<evidence type="ECO:0000313" key="2">
    <source>
        <dbReference type="EMBL" id="KAG2563633.1"/>
    </source>
</evidence>
<dbReference type="AlphaFoldDB" id="A0A8T0PNT7"/>
<keyword evidence="3" id="KW-1185">Reference proteome</keyword>
<dbReference type="PANTHER" id="PTHR33110:SF79">
    <property type="entry name" value="OS12G0155900 PROTEIN"/>
    <property type="match status" value="1"/>
</dbReference>
<dbReference type="Pfam" id="PF03478">
    <property type="entry name" value="Beta-prop_KIB1-4"/>
    <property type="match status" value="1"/>
</dbReference>
<evidence type="ECO:0000259" key="1">
    <source>
        <dbReference type="SMART" id="SM00256"/>
    </source>
</evidence>
<comment type="caution">
    <text evidence="2">The sequence shown here is derived from an EMBL/GenBank/DDBJ whole genome shotgun (WGS) entry which is preliminary data.</text>
</comment>
<organism evidence="2 3">
    <name type="scientific">Panicum virgatum</name>
    <name type="common">Blackwell switchgrass</name>
    <dbReference type="NCBI Taxonomy" id="38727"/>
    <lineage>
        <taxon>Eukaryota</taxon>
        <taxon>Viridiplantae</taxon>
        <taxon>Streptophyta</taxon>
        <taxon>Embryophyta</taxon>
        <taxon>Tracheophyta</taxon>
        <taxon>Spermatophyta</taxon>
        <taxon>Magnoliopsida</taxon>
        <taxon>Liliopsida</taxon>
        <taxon>Poales</taxon>
        <taxon>Poaceae</taxon>
        <taxon>PACMAD clade</taxon>
        <taxon>Panicoideae</taxon>
        <taxon>Panicodae</taxon>
        <taxon>Paniceae</taxon>
        <taxon>Panicinae</taxon>
        <taxon>Panicum</taxon>
        <taxon>Panicum sect. Hiantes</taxon>
    </lineage>
</organism>
<dbReference type="Pfam" id="PF12937">
    <property type="entry name" value="F-box-like"/>
    <property type="match status" value="1"/>
</dbReference>
<dbReference type="InterPro" id="IPR005174">
    <property type="entry name" value="KIB1-4_b-propeller"/>
</dbReference>
<evidence type="ECO:0000313" key="3">
    <source>
        <dbReference type="Proteomes" id="UP000823388"/>
    </source>
</evidence>